<keyword evidence="3" id="KW-1185">Reference proteome</keyword>
<dbReference type="SMART" id="SM00530">
    <property type="entry name" value="HTH_XRE"/>
    <property type="match status" value="1"/>
</dbReference>
<organism evidence="2 3">
    <name type="scientific">Lactobacillus ultunensis DSM 16047</name>
    <dbReference type="NCBI Taxonomy" id="525365"/>
    <lineage>
        <taxon>Bacteria</taxon>
        <taxon>Bacillati</taxon>
        <taxon>Bacillota</taxon>
        <taxon>Bacilli</taxon>
        <taxon>Lactobacillales</taxon>
        <taxon>Lactobacillaceae</taxon>
        <taxon>Lactobacillus</taxon>
    </lineage>
</organism>
<evidence type="ECO:0000313" key="3">
    <source>
        <dbReference type="Proteomes" id="UP000005583"/>
    </source>
</evidence>
<dbReference type="Gene3D" id="1.10.260.40">
    <property type="entry name" value="lambda repressor-like DNA-binding domains"/>
    <property type="match status" value="1"/>
</dbReference>
<dbReference type="GO" id="GO:0003677">
    <property type="term" value="F:DNA binding"/>
    <property type="evidence" value="ECO:0007669"/>
    <property type="project" value="UniProtKB-KW"/>
</dbReference>
<dbReference type="RefSeq" id="WP_007127010.1">
    <property type="nucleotide sequence ID" value="NZ_AZFO01000023.1"/>
</dbReference>
<dbReference type="InterPro" id="IPR001387">
    <property type="entry name" value="Cro/C1-type_HTH"/>
</dbReference>
<feature type="domain" description="HTH cro/C1-type" evidence="1">
    <location>
        <begin position="7"/>
        <end position="60"/>
    </location>
</feature>
<dbReference type="PATRIC" id="fig|525365.8.peg.895"/>
<comment type="caution">
    <text evidence="2">The sequence shown here is derived from an EMBL/GenBank/DDBJ whole genome shotgun (WGS) entry which is preliminary data.</text>
</comment>
<name>C2EQ20_9LACO</name>
<dbReference type="InterPro" id="IPR010982">
    <property type="entry name" value="Lambda_DNA-bd_dom_sf"/>
</dbReference>
<proteinExistence type="predicted"/>
<dbReference type="EMBL" id="ACGU01000087">
    <property type="protein sequence ID" value="EEJ71384.1"/>
    <property type="molecule type" value="Genomic_DNA"/>
</dbReference>
<dbReference type="OrthoDB" id="2329603at2"/>
<evidence type="ECO:0000313" key="2">
    <source>
        <dbReference type="EMBL" id="EEJ71384.1"/>
    </source>
</evidence>
<sequence length="272" mass="31859">MKISEALKKYREEVGLSQKAFIKDIISPAQYSRIEKGTQEVNLSTILLLLTANHINVIAFIEDVLSDYTCGNNNSLTNLSMQVMNAYYDQDLKELKDLLQQINQFNNAVDLKLRTKLVILFLENKGEQTDPELKKQIINEFLKRDNWTENTTTLHLLEQAMLLFDFDQISLLMNSIFRRYKNIQKMSLLIQDRISGICANYLYVCYQNHNIEQAQKALDLLENVPKIPELFVYQLLIQYYKALFTKRFERAKEIKDILSTYGLEKFSQSLPY</sequence>
<dbReference type="CDD" id="cd00093">
    <property type="entry name" value="HTH_XRE"/>
    <property type="match status" value="1"/>
</dbReference>
<gene>
    <name evidence="2" type="ORF">HMPREF0548_1766</name>
</gene>
<accession>C2EQ20</accession>
<dbReference type="PROSITE" id="PS50943">
    <property type="entry name" value="HTH_CROC1"/>
    <property type="match status" value="1"/>
</dbReference>
<dbReference type="Pfam" id="PF01381">
    <property type="entry name" value="HTH_3"/>
    <property type="match status" value="1"/>
</dbReference>
<dbReference type="SUPFAM" id="SSF47413">
    <property type="entry name" value="lambda repressor-like DNA-binding domains"/>
    <property type="match status" value="1"/>
</dbReference>
<keyword evidence="2" id="KW-0238">DNA-binding</keyword>
<dbReference type="Proteomes" id="UP000005583">
    <property type="component" value="Unassembled WGS sequence"/>
</dbReference>
<protein>
    <submittedName>
        <fullName evidence="2">DNA-binding helix-turn-helix protein</fullName>
    </submittedName>
</protein>
<dbReference type="AlphaFoldDB" id="C2EQ20"/>
<evidence type="ECO:0000259" key="1">
    <source>
        <dbReference type="PROSITE" id="PS50943"/>
    </source>
</evidence>
<dbReference type="eggNOG" id="COG1396">
    <property type="taxonomic scope" value="Bacteria"/>
</dbReference>
<dbReference type="PANTHER" id="PTHR37038">
    <property type="entry name" value="TRANSCRIPTIONAL REGULATOR-RELATED"/>
    <property type="match status" value="1"/>
</dbReference>
<dbReference type="STRING" id="525365.HMPREF0548_1766"/>
<dbReference type="HOGENOM" id="CLU_072045_3_2_9"/>
<reference evidence="2 3" key="1">
    <citation type="submission" date="2009-01" db="EMBL/GenBank/DDBJ databases">
        <authorList>
            <person name="Qin X."/>
            <person name="Bachman B."/>
            <person name="Battles P."/>
            <person name="Bell A."/>
            <person name="Bess C."/>
            <person name="Bickham C."/>
            <person name="Chaboub L."/>
            <person name="Chen D."/>
            <person name="Coyle M."/>
            <person name="Deiros D.R."/>
            <person name="Dinh H."/>
            <person name="Forbes L."/>
            <person name="Fowler G."/>
            <person name="Francisco L."/>
            <person name="Fu Q."/>
            <person name="Gubbala S."/>
            <person name="Hale W."/>
            <person name="Han Y."/>
            <person name="Hemphill L."/>
            <person name="Highlander S.K."/>
            <person name="Hirani K."/>
            <person name="Hogues M."/>
            <person name="Jackson L."/>
            <person name="Jakkamsetti A."/>
            <person name="Javaid M."/>
            <person name="Jiang H."/>
            <person name="Korchina V."/>
            <person name="Kovar C."/>
            <person name="Lara F."/>
            <person name="Lee S."/>
            <person name="Mata R."/>
            <person name="Mathew T."/>
            <person name="Moen C."/>
            <person name="Morales K."/>
            <person name="Munidasa M."/>
            <person name="Nazareth L."/>
            <person name="Ngo R."/>
            <person name="Nguyen L."/>
            <person name="Okwuonu G."/>
            <person name="Ongeri F."/>
            <person name="Patil S."/>
            <person name="Petrosino J."/>
            <person name="Pham C."/>
            <person name="Pham P."/>
            <person name="Pu L.-L."/>
            <person name="Puazo M."/>
            <person name="Raj R."/>
            <person name="Reid J."/>
            <person name="Rouhana J."/>
            <person name="Saada N."/>
            <person name="Shang Y."/>
            <person name="Simmons D."/>
            <person name="Thornton R."/>
            <person name="Warren J."/>
            <person name="Weissenberger G."/>
            <person name="Zhang J."/>
            <person name="Zhang L."/>
            <person name="Zhou C."/>
            <person name="Zhu D."/>
            <person name="Muzny D."/>
            <person name="Worley K."/>
            <person name="Gibbs R."/>
        </authorList>
    </citation>
    <scope>NUCLEOTIDE SEQUENCE [LARGE SCALE GENOMIC DNA]</scope>
    <source>
        <strain evidence="2 3">DSM 16047</strain>
    </source>
</reference>
<dbReference type="InterPro" id="IPR053163">
    <property type="entry name" value="HTH-type_regulator_Rgg"/>
</dbReference>